<organism evidence="2 3">
    <name type="scientific">Owenia fusiformis</name>
    <name type="common">Polychaete worm</name>
    <dbReference type="NCBI Taxonomy" id="6347"/>
    <lineage>
        <taxon>Eukaryota</taxon>
        <taxon>Metazoa</taxon>
        <taxon>Spiralia</taxon>
        <taxon>Lophotrochozoa</taxon>
        <taxon>Annelida</taxon>
        <taxon>Polychaeta</taxon>
        <taxon>Sedentaria</taxon>
        <taxon>Canalipalpata</taxon>
        <taxon>Sabellida</taxon>
        <taxon>Oweniida</taxon>
        <taxon>Oweniidae</taxon>
        <taxon>Owenia</taxon>
    </lineage>
</organism>
<evidence type="ECO:0000313" key="3">
    <source>
        <dbReference type="Proteomes" id="UP000749559"/>
    </source>
</evidence>
<gene>
    <name evidence="2" type="ORF">OFUS_LOCUS21601</name>
</gene>
<feature type="region of interest" description="Disordered" evidence="1">
    <location>
        <begin position="513"/>
        <end position="556"/>
    </location>
</feature>
<dbReference type="AlphaFoldDB" id="A0A8S4PVI2"/>
<reference evidence="2" key="1">
    <citation type="submission" date="2022-03" db="EMBL/GenBank/DDBJ databases">
        <authorList>
            <person name="Martin C."/>
        </authorList>
    </citation>
    <scope>NUCLEOTIDE SEQUENCE</scope>
</reference>
<feature type="non-terminal residue" evidence="2">
    <location>
        <position position="1"/>
    </location>
</feature>
<accession>A0A8S4PVI2</accession>
<feature type="non-terminal residue" evidence="2">
    <location>
        <position position="556"/>
    </location>
</feature>
<keyword evidence="3" id="KW-1185">Reference proteome</keyword>
<dbReference type="EMBL" id="CAIIXF020000010">
    <property type="protein sequence ID" value="CAH1797283.1"/>
    <property type="molecule type" value="Genomic_DNA"/>
</dbReference>
<dbReference type="Proteomes" id="UP000749559">
    <property type="component" value="Unassembled WGS sequence"/>
</dbReference>
<feature type="compositionally biased region" description="Basic and acidic residues" evidence="1">
    <location>
        <begin position="544"/>
        <end position="556"/>
    </location>
</feature>
<sequence length="556" mass="61878">PERHAYNRNNCSPGIDMHQDMPQSIRGGPHHPQLNLNFQRSPHTFYANRPAKSPSPPVFPGMVLPDFSKPPPKVPLRHPGPLPSPPLGIMPPVSPGFLPPEAQAGVHCSMYIPQSDPLCGRQVYHRDRHILEAIEPCHDGGKNAAIQAVINQARKDMGVGSHVTQAMFDEKFAKQAIFDQTKKIQQGPAYQPGFDPGINRFQHAAPNQSTLIPRTNSYRQVFANQATCNQRANNFKQSSSHQLTFDQRTNSYKEGSMNQVTYDPNTHQVTSESRSNNTCEGSANQATFDLRTNNSQQCSTSQATFDIRTNNSQECSPNQGISDPKTTNYNEGHISYPANPQKSSVKVGQALVQGGYNAQAQRLDKHSGSSFNLKYSPYARPGCATQSQTHESVQPGQTMGQNEDIAEEHDDRKHQPNKDLKRDQMSISHRAESTGSFLGGLWIPHDMLNKTKMTAPHPNAKFAYQCQSYSNVYNSNSQKTPTPFQQDSRQYHTGKVIAVAPLKHEEVWTTSEVSNTHKQPCPNIQKEASQIEDKSHHKPGTFHKPVEVRTLSEGKD</sequence>
<name>A0A8S4PVI2_OWEFU</name>
<proteinExistence type="predicted"/>
<comment type="caution">
    <text evidence="2">The sequence shown here is derived from an EMBL/GenBank/DDBJ whole genome shotgun (WGS) entry which is preliminary data.</text>
</comment>
<protein>
    <submittedName>
        <fullName evidence="2">Uncharacterized protein</fullName>
    </submittedName>
</protein>
<evidence type="ECO:0000313" key="2">
    <source>
        <dbReference type="EMBL" id="CAH1797283.1"/>
    </source>
</evidence>
<evidence type="ECO:0000256" key="1">
    <source>
        <dbReference type="SAM" id="MobiDB-lite"/>
    </source>
</evidence>